<sequence length="100" mass="12330">MFAIDGVYLWFNYDPTHKFVKDLYKFWSTEIIFEAIEDRLLINLYYSQKKYIKISASKSRIGKSIYFLFNVKTDVPDVRQKHRRYDYIKYTFVDPERYID</sequence>
<dbReference type="OrthoDB" id="2187304at2"/>
<dbReference type="EMBL" id="BJUG01000002">
    <property type="protein sequence ID" value="GEK36161.1"/>
    <property type="molecule type" value="Genomic_DNA"/>
</dbReference>
<keyword evidence="3" id="KW-1185">Reference proteome</keyword>
<evidence type="ECO:0000313" key="4">
    <source>
        <dbReference type="Proteomes" id="UP000321361"/>
    </source>
</evidence>
<organism evidence="2 3">
    <name type="scientific">Enterococcus thailandicus</name>
    <dbReference type="NCBI Taxonomy" id="417368"/>
    <lineage>
        <taxon>Bacteria</taxon>
        <taxon>Bacillati</taxon>
        <taxon>Bacillota</taxon>
        <taxon>Bacilli</taxon>
        <taxon>Lactobacillales</taxon>
        <taxon>Enterococcaceae</taxon>
        <taxon>Enterococcus</taxon>
    </lineage>
</organism>
<comment type="caution">
    <text evidence="2">The sequence shown here is derived from an EMBL/GenBank/DDBJ whole genome shotgun (WGS) entry which is preliminary data.</text>
</comment>
<evidence type="ECO:0000313" key="3">
    <source>
        <dbReference type="Proteomes" id="UP000078516"/>
    </source>
</evidence>
<dbReference type="InterPro" id="IPR046004">
    <property type="entry name" value="DUF5960"/>
</dbReference>
<dbReference type="AlphaFoldDB" id="A0A179EUL6"/>
<evidence type="ECO:0000313" key="2">
    <source>
        <dbReference type="EMBL" id="OAQ56483.1"/>
    </source>
</evidence>
<dbReference type="KEGG" id="eth:CK496_06875"/>
<dbReference type="Pfam" id="PF19385">
    <property type="entry name" value="DUF5960"/>
    <property type="match status" value="1"/>
</dbReference>
<proteinExistence type="predicted"/>
<name>A0A179EUL6_ENTTH</name>
<gene>
    <name evidence="2" type="ORF">A6E74_03470</name>
    <name evidence="1" type="ORF">ETH01_04480</name>
</gene>
<reference evidence="2 3" key="1">
    <citation type="submission" date="2016-04" db="EMBL/GenBank/DDBJ databases">
        <title>Draft genome of an Enterococcus thailandicus strain isolated from bovine feces.</title>
        <authorList>
            <person name="Beukers A.G."/>
            <person name="Zaheer R."/>
            <person name="Goji N."/>
            <person name="Cook S.R."/>
            <person name="Amoako K."/>
            <person name="Chaves A.V."/>
            <person name="Ward M.P."/>
            <person name="Mcallister T.A."/>
        </authorList>
    </citation>
    <scope>NUCLEOTIDE SEQUENCE [LARGE SCALE GENOMIC DNA]</scope>
    <source>
        <strain evidence="2 3">F0711D 46</strain>
    </source>
</reference>
<dbReference type="EMBL" id="LWMN01000010">
    <property type="protein sequence ID" value="OAQ56483.1"/>
    <property type="molecule type" value="Genomic_DNA"/>
</dbReference>
<protein>
    <submittedName>
        <fullName evidence="2">Uncharacterized protein</fullName>
    </submittedName>
</protein>
<evidence type="ECO:0000313" key="1">
    <source>
        <dbReference type="EMBL" id="GEK36161.1"/>
    </source>
</evidence>
<accession>A0A179EUL6</accession>
<dbReference type="Proteomes" id="UP000321361">
    <property type="component" value="Unassembled WGS sequence"/>
</dbReference>
<dbReference type="RefSeq" id="WP_067482193.1">
    <property type="nucleotide sequence ID" value="NZ_BJUG01000002.1"/>
</dbReference>
<dbReference type="Proteomes" id="UP000078516">
    <property type="component" value="Unassembled WGS sequence"/>
</dbReference>
<reference evidence="1 4" key="2">
    <citation type="submission" date="2019-07" db="EMBL/GenBank/DDBJ databases">
        <title>Whole genome shotgun sequence of Enterococcus thailandicus NBRC 101867.</title>
        <authorList>
            <person name="Hosoyama A."/>
            <person name="Uohara A."/>
            <person name="Ohji S."/>
            <person name="Ichikawa N."/>
        </authorList>
    </citation>
    <scope>NUCLEOTIDE SEQUENCE [LARGE SCALE GENOMIC DNA]</scope>
    <source>
        <strain evidence="1 4">NBRC 101867</strain>
    </source>
</reference>
<dbReference type="GeneID" id="77488508"/>